<evidence type="ECO:0000313" key="2">
    <source>
        <dbReference type="Proteomes" id="UP001501842"/>
    </source>
</evidence>
<name>A0ABN3UIP6_9ACTN</name>
<gene>
    <name evidence="1" type="ORF">GCM10010439_54160</name>
</gene>
<dbReference type="Pfam" id="PF07388">
    <property type="entry name" value="A-2_8-polyST"/>
    <property type="match status" value="1"/>
</dbReference>
<keyword evidence="2" id="KW-1185">Reference proteome</keyword>
<sequence>MTQIFVASTLFGAVTVAAAIDAGRFGPPGRRRMLLVSDNTAIPELGRDLTESPGFAGIRDRFDEVLSWNDEISPLHPSGWMPRTEELMIWERLFRDRWGLGGEPLELAVETIAASPARALTSIFSEAAITVYADGLMSYGPTRDGLPDGVGSRITRLLHPDLVPGLVPLLLCEHGVASETIPDDAFSAVLHKLNRPGPPADGLEGAALVVGQYLAALEILSEQEEDELHVAMLRGVVARGHTTVLFKPHPSSPVRTTDQLAHEAARLGARLLVLDAAVPAETWCSALRPSLIVGCFSTALVTASRYHGVPAATVGTGLLLQRLSPYQNSNRVPVTIIDATLPHLAEDGTLSTPFLSRTSDLHRLLVAVAYAMRAASLPERRGEAAAFLSEHASSEPMARYFKKRRLTALGLPGGLSPAKRGLLAAALPPRSRRRRIAARAFDAAGLDRDR</sequence>
<protein>
    <submittedName>
        <fullName evidence="1">Alpha-2,8-polysialyltransferase family protein</fullName>
    </submittedName>
</protein>
<dbReference type="EMBL" id="BAAATZ010000025">
    <property type="protein sequence ID" value="GAA2733633.1"/>
    <property type="molecule type" value="Genomic_DNA"/>
</dbReference>
<dbReference type="RefSeq" id="WP_344454185.1">
    <property type="nucleotide sequence ID" value="NZ_BAAATZ010000025.1"/>
</dbReference>
<comment type="caution">
    <text evidence="1">The sequence shown here is derived from an EMBL/GenBank/DDBJ whole genome shotgun (WGS) entry which is preliminary data.</text>
</comment>
<reference evidence="1 2" key="1">
    <citation type="journal article" date="2019" name="Int. J. Syst. Evol. Microbiol.">
        <title>The Global Catalogue of Microorganisms (GCM) 10K type strain sequencing project: providing services to taxonomists for standard genome sequencing and annotation.</title>
        <authorList>
            <consortium name="The Broad Institute Genomics Platform"/>
            <consortium name="The Broad Institute Genome Sequencing Center for Infectious Disease"/>
            <person name="Wu L."/>
            <person name="Ma J."/>
        </authorList>
    </citation>
    <scope>NUCLEOTIDE SEQUENCE [LARGE SCALE GENOMIC DNA]</scope>
    <source>
        <strain evidence="1 2">JCM 8201</strain>
    </source>
</reference>
<evidence type="ECO:0000313" key="1">
    <source>
        <dbReference type="EMBL" id="GAA2733633.1"/>
    </source>
</evidence>
<proteinExistence type="predicted"/>
<dbReference type="Proteomes" id="UP001501842">
    <property type="component" value="Unassembled WGS sequence"/>
</dbReference>
<dbReference type="InterPro" id="IPR010866">
    <property type="entry name" value="A-2_8-polyST"/>
</dbReference>
<organism evidence="1 2">
    <name type="scientific">Actinocorallia aurantiaca</name>
    <dbReference type="NCBI Taxonomy" id="46204"/>
    <lineage>
        <taxon>Bacteria</taxon>
        <taxon>Bacillati</taxon>
        <taxon>Actinomycetota</taxon>
        <taxon>Actinomycetes</taxon>
        <taxon>Streptosporangiales</taxon>
        <taxon>Thermomonosporaceae</taxon>
        <taxon>Actinocorallia</taxon>
    </lineage>
</organism>
<accession>A0ABN3UIP6</accession>